<dbReference type="OrthoDB" id="9804804at2"/>
<proteinExistence type="predicted"/>
<name>A0A2N9YCA3_9GAMM</name>
<dbReference type="EMBL" id="CP018889">
    <property type="protein sequence ID" value="AUI68079.2"/>
    <property type="molecule type" value="Genomic_DNA"/>
</dbReference>
<keyword evidence="1" id="KW-0812">Transmembrane</keyword>
<dbReference type="Pfam" id="PF11127">
    <property type="entry name" value="YgaP-like_TM"/>
    <property type="match status" value="1"/>
</dbReference>
<keyword evidence="4" id="KW-1185">Reference proteome</keyword>
<protein>
    <submittedName>
        <fullName evidence="3">DUF2892 domain-containing protein</fullName>
    </submittedName>
</protein>
<feature type="transmembrane region" description="Helical" evidence="1">
    <location>
        <begin position="12"/>
        <end position="30"/>
    </location>
</feature>
<accession>A0A2N9YCA3</accession>
<dbReference type="AlphaFoldDB" id="A0A2N9YCA3"/>
<evidence type="ECO:0000313" key="3">
    <source>
        <dbReference type="EMBL" id="AUI68079.2"/>
    </source>
</evidence>
<dbReference type="Proteomes" id="UP000234271">
    <property type="component" value="Chromosome"/>
</dbReference>
<feature type="domain" description="Inner membrane protein YgaP-like transmembrane" evidence="2">
    <location>
        <begin position="1"/>
        <end position="60"/>
    </location>
</feature>
<feature type="transmembrane region" description="Helical" evidence="1">
    <location>
        <begin position="36"/>
        <end position="55"/>
    </location>
</feature>
<gene>
    <name evidence="3" type="ORF">BLE401_04760</name>
</gene>
<organism evidence="3 4">
    <name type="scientific">Beggiatoa leptomitoformis</name>
    <dbReference type="NCBI Taxonomy" id="288004"/>
    <lineage>
        <taxon>Bacteria</taxon>
        <taxon>Pseudomonadati</taxon>
        <taxon>Pseudomonadota</taxon>
        <taxon>Gammaproteobacteria</taxon>
        <taxon>Thiotrichales</taxon>
        <taxon>Thiotrichaceae</taxon>
        <taxon>Beggiatoa</taxon>
    </lineage>
</organism>
<keyword evidence="1" id="KW-1133">Transmembrane helix</keyword>
<reference evidence="4" key="1">
    <citation type="submission" date="2016-12" db="EMBL/GenBank/DDBJ databases">
        <title>Complete Genome Sequence of Beggiatoa leptomitiformis D-401.</title>
        <authorList>
            <person name="Fomenkov A."/>
            <person name="Vincze T."/>
            <person name="Grabovich M."/>
            <person name="Anton B.P."/>
            <person name="Dubinina G."/>
            <person name="Orlova M."/>
            <person name="Belousova E."/>
            <person name="Roberts R.J."/>
        </authorList>
    </citation>
    <scope>NUCLEOTIDE SEQUENCE [LARGE SCALE GENOMIC DNA]</scope>
    <source>
        <strain evidence="4">D-401</strain>
    </source>
</reference>
<dbReference type="InterPro" id="IPR021309">
    <property type="entry name" value="YgaP-like_TM"/>
</dbReference>
<evidence type="ECO:0000313" key="4">
    <source>
        <dbReference type="Proteomes" id="UP000234271"/>
    </source>
</evidence>
<evidence type="ECO:0000259" key="2">
    <source>
        <dbReference type="Pfam" id="PF11127"/>
    </source>
</evidence>
<keyword evidence="1" id="KW-0472">Membrane</keyword>
<evidence type="ECO:0000256" key="1">
    <source>
        <dbReference type="SAM" id="Phobius"/>
    </source>
</evidence>
<sequence>MHANVGSVDKIIRIIAGVAILAAGFFFQSWWGLIGIVPLATALIGVCPAYMPFGLSTCKVDLPAKPE</sequence>